<dbReference type="InterPro" id="IPR011009">
    <property type="entry name" value="Kinase-like_dom_sf"/>
</dbReference>
<dbReference type="Pfam" id="PF01636">
    <property type="entry name" value="APH"/>
    <property type="match status" value="1"/>
</dbReference>
<dbReference type="InterPro" id="IPR002575">
    <property type="entry name" value="Aminoglycoside_PTrfase"/>
</dbReference>
<proteinExistence type="predicted"/>
<name>A0A6J4H918_9ACTN</name>
<accession>A0A6J4H918</accession>
<gene>
    <name evidence="2" type="ORF">AVDCRST_MAG50-488</name>
</gene>
<dbReference type="EMBL" id="CADCTF010000021">
    <property type="protein sequence ID" value="CAA9218328.1"/>
    <property type="molecule type" value="Genomic_DNA"/>
</dbReference>
<organism evidence="2">
    <name type="scientific">uncultured Acidimicrobiales bacterium</name>
    <dbReference type="NCBI Taxonomy" id="310071"/>
    <lineage>
        <taxon>Bacteria</taxon>
        <taxon>Bacillati</taxon>
        <taxon>Actinomycetota</taxon>
        <taxon>Acidimicrobiia</taxon>
        <taxon>Acidimicrobiales</taxon>
        <taxon>environmental samples</taxon>
    </lineage>
</organism>
<dbReference type="AlphaFoldDB" id="A0A6J4H918"/>
<dbReference type="Gene3D" id="3.90.1200.10">
    <property type="match status" value="1"/>
</dbReference>
<feature type="domain" description="Aminoglycoside phosphotransferase" evidence="1">
    <location>
        <begin position="3"/>
        <end position="49"/>
    </location>
</feature>
<evidence type="ECO:0000259" key="1">
    <source>
        <dbReference type="Pfam" id="PF01636"/>
    </source>
</evidence>
<protein>
    <recommendedName>
        <fullName evidence="1">Aminoglycoside phosphotransferase domain-containing protein</fullName>
    </recommendedName>
</protein>
<dbReference type="SUPFAM" id="SSF56112">
    <property type="entry name" value="Protein kinase-like (PK-like)"/>
    <property type="match status" value="1"/>
</dbReference>
<reference evidence="2" key="1">
    <citation type="submission" date="2020-02" db="EMBL/GenBank/DDBJ databases">
        <authorList>
            <person name="Meier V. D."/>
        </authorList>
    </citation>
    <scope>NUCLEOTIDE SEQUENCE</scope>
    <source>
        <strain evidence="2">AVDCRST_MAG50</strain>
    </source>
</reference>
<evidence type="ECO:0000313" key="2">
    <source>
        <dbReference type="EMBL" id="CAA9218328.1"/>
    </source>
</evidence>
<sequence>MRRDGRIVGLLDWDQCGPGRDLEDLAYAAWVWVPLEAPEPVQGHRRIEHSSLRAQQRRLRVLVDAYGLTAAQRQTFLTEVAYGQAMNKLWWEGQRVAVFGAAMQRFTSSWVPLSDALSDG</sequence>